<accession>A0AAE3ZN55</accession>
<comment type="caution">
    <text evidence="2">The sequence shown here is derived from an EMBL/GenBank/DDBJ whole genome shotgun (WGS) entry which is preliminary data.</text>
</comment>
<gene>
    <name evidence="2" type="ORF">J2S44_002212</name>
</gene>
<keyword evidence="1" id="KW-0472">Membrane</keyword>
<protein>
    <submittedName>
        <fullName evidence="2">Energy-coupling factor transporter transmembrane protein EcfT</fullName>
    </submittedName>
</protein>
<keyword evidence="1" id="KW-1133">Transmembrane helix</keyword>
<keyword evidence="3" id="KW-1185">Reference proteome</keyword>
<evidence type="ECO:0000313" key="3">
    <source>
        <dbReference type="Proteomes" id="UP001183629"/>
    </source>
</evidence>
<reference evidence="2 3" key="1">
    <citation type="submission" date="2023-07" db="EMBL/GenBank/DDBJ databases">
        <title>Sequencing the genomes of 1000 actinobacteria strains.</title>
        <authorList>
            <person name="Klenk H.-P."/>
        </authorList>
    </citation>
    <scope>NUCLEOTIDE SEQUENCE [LARGE SCALE GENOMIC DNA]</scope>
    <source>
        <strain evidence="2 3">DSM 44711</strain>
    </source>
</reference>
<dbReference type="EMBL" id="JAVDYC010000001">
    <property type="protein sequence ID" value="MDR7321962.1"/>
    <property type="molecule type" value="Genomic_DNA"/>
</dbReference>
<feature type="transmembrane region" description="Helical" evidence="1">
    <location>
        <begin position="56"/>
        <end position="73"/>
    </location>
</feature>
<proteinExistence type="predicted"/>
<keyword evidence="1 2" id="KW-0812">Transmembrane</keyword>
<dbReference type="Proteomes" id="UP001183629">
    <property type="component" value="Unassembled WGS sequence"/>
</dbReference>
<evidence type="ECO:0000256" key="1">
    <source>
        <dbReference type="SAM" id="Phobius"/>
    </source>
</evidence>
<feature type="transmembrane region" description="Helical" evidence="1">
    <location>
        <begin position="6"/>
        <end position="23"/>
    </location>
</feature>
<organism evidence="2 3">
    <name type="scientific">Catenuloplanes niger</name>
    <dbReference type="NCBI Taxonomy" id="587534"/>
    <lineage>
        <taxon>Bacteria</taxon>
        <taxon>Bacillati</taxon>
        <taxon>Actinomycetota</taxon>
        <taxon>Actinomycetes</taxon>
        <taxon>Micromonosporales</taxon>
        <taxon>Micromonosporaceae</taxon>
        <taxon>Catenuloplanes</taxon>
    </lineage>
</organism>
<dbReference type="RefSeq" id="WP_310411599.1">
    <property type="nucleotide sequence ID" value="NZ_JAVDYC010000001.1"/>
</dbReference>
<evidence type="ECO:0000313" key="2">
    <source>
        <dbReference type="EMBL" id="MDR7321962.1"/>
    </source>
</evidence>
<dbReference type="AlphaFoldDB" id="A0AAE3ZN55"/>
<sequence>MSRLNPTGVFLATLLVVLLGLLIPGPAGGALLLLLTAAVTALAAAAWRVTPATLRPVRIVMIALLLAAALWKLT</sequence>
<feature type="transmembrane region" description="Helical" evidence="1">
    <location>
        <begin position="30"/>
        <end position="50"/>
    </location>
</feature>
<name>A0AAE3ZN55_9ACTN</name>